<sequence length="281" mass="31818">MVNFSEPTKPQPDSHPNAQNEPEINQNDADDLLNGPFLTGVEIDVDQWRSQTIEELQGWLEGIKNKTTSMGDPLVDFPQDWDPEKVLSQKQQFDMISEGLARDLKGPEAKEAQTELQSIRAQAEKIRQLDKVLNQLEDDDDDLFPQLPPEDEDLLNTDIVIPNIDTSGPNPFELDEATSARLKEIDEKLGIDEKTEAEIAARQPKRTMDEINDELLKLYQNQTDKEDLKPSDQTENAKPPEQKDVDQKSSVTDNLKSTKMPSPKKDVKPSLRPKGPKLTKR</sequence>
<feature type="compositionally biased region" description="Basic and acidic residues" evidence="2">
    <location>
        <begin position="238"/>
        <end position="247"/>
    </location>
</feature>
<organism evidence="3 4">
    <name type="scientific">Tritrichomonas musculus</name>
    <dbReference type="NCBI Taxonomy" id="1915356"/>
    <lineage>
        <taxon>Eukaryota</taxon>
        <taxon>Metamonada</taxon>
        <taxon>Parabasalia</taxon>
        <taxon>Tritrichomonadida</taxon>
        <taxon>Tritrichomonadidae</taxon>
        <taxon>Tritrichomonas</taxon>
    </lineage>
</organism>
<protein>
    <submittedName>
        <fullName evidence="3">Uncharacterized protein</fullName>
    </submittedName>
</protein>
<dbReference type="Proteomes" id="UP001470230">
    <property type="component" value="Unassembled WGS sequence"/>
</dbReference>
<proteinExistence type="predicted"/>
<dbReference type="EMBL" id="JAPFFF010000005">
    <property type="protein sequence ID" value="KAK8889192.1"/>
    <property type="molecule type" value="Genomic_DNA"/>
</dbReference>
<feature type="compositionally biased region" description="Polar residues" evidence="2">
    <location>
        <begin position="248"/>
        <end position="260"/>
    </location>
</feature>
<name>A0ABR2KDI7_9EUKA</name>
<keyword evidence="4" id="KW-1185">Reference proteome</keyword>
<reference evidence="3 4" key="1">
    <citation type="submission" date="2024-04" db="EMBL/GenBank/DDBJ databases">
        <title>Tritrichomonas musculus Genome.</title>
        <authorList>
            <person name="Alves-Ferreira E."/>
            <person name="Grigg M."/>
            <person name="Lorenzi H."/>
            <person name="Galac M."/>
        </authorList>
    </citation>
    <scope>NUCLEOTIDE SEQUENCE [LARGE SCALE GENOMIC DNA]</scope>
    <source>
        <strain evidence="3 4">EAF2021</strain>
    </source>
</reference>
<keyword evidence="1" id="KW-0175">Coiled coil</keyword>
<feature type="compositionally biased region" description="Basic and acidic residues" evidence="2">
    <location>
        <begin position="223"/>
        <end position="232"/>
    </location>
</feature>
<feature type="coiled-coil region" evidence="1">
    <location>
        <begin position="109"/>
        <end position="139"/>
    </location>
</feature>
<accession>A0ABR2KDI7</accession>
<evidence type="ECO:0000256" key="1">
    <source>
        <dbReference type="SAM" id="Coils"/>
    </source>
</evidence>
<feature type="region of interest" description="Disordered" evidence="2">
    <location>
        <begin position="1"/>
        <end position="36"/>
    </location>
</feature>
<feature type="region of interest" description="Disordered" evidence="2">
    <location>
        <begin position="195"/>
        <end position="281"/>
    </location>
</feature>
<gene>
    <name evidence="3" type="ORF">M9Y10_033937</name>
</gene>
<comment type="caution">
    <text evidence="3">The sequence shown here is derived from an EMBL/GenBank/DDBJ whole genome shotgun (WGS) entry which is preliminary data.</text>
</comment>
<feature type="compositionally biased region" description="Polar residues" evidence="2">
    <location>
        <begin position="14"/>
        <end position="27"/>
    </location>
</feature>
<evidence type="ECO:0000313" key="4">
    <source>
        <dbReference type="Proteomes" id="UP001470230"/>
    </source>
</evidence>
<evidence type="ECO:0000256" key="2">
    <source>
        <dbReference type="SAM" id="MobiDB-lite"/>
    </source>
</evidence>
<evidence type="ECO:0000313" key="3">
    <source>
        <dbReference type="EMBL" id="KAK8889192.1"/>
    </source>
</evidence>